<dbReference type="EMBL" id="FOES01000050">
    <property type="protein sequence ID" value="SER13795.1"/>
    <property type="molecule type" value="Genomic_DNA"/>
</dbReference>
<evidence type="ECO:0000259" key="3">
    <source>
        <dbReference type="PROSITE" id="PS51186"/>
    </source>
</evidence>
<dbReference type="STRING" id="571933.SAMN05216362_15019"/>
<dbReference type="InterPro" id="IPR016181">
    <property type="entry name" value="Acyl_CoA_acyltransferase"/>
</dbReference>
<dbReference type="RefSeq" id="WP_091775771.1">
    <property type="nucleotide sequence ID" value="NZ_CAESCL010000016.1"/>
</dbReference>
<dbReference type="Gene3D" id="3.40.630.30">
    <property type="match status" value="1"/>
</dbReference>
<feature type="domain" description="N-acetyltransferase" evidence="3">
    <location>
        <begin position="1"/>
        <end position="165"/>
    </location>
</feature>
<dbReference type="OrthoDB" id="9796381at2"/>
<evidence type="ECO:0000313" key="5">
    <source>
        <dbReference type="Proteomes" id="UP000199427"/>
    </source>
</evidence>
<dbReference type="SUPFAM" id="SSF55729">
    <property type="entry name" value="Acyl-CoA N-acyltransferases (Nat)"/>
    <property type="match status" value="1"/>
</dbReference>
<dbReference type="Pfam" id="PF00583">
    <property type="entry name" value="Acetyltransf_1"/>
    <property type="match status" value="1"/>
</dbReference>
<dbReference type="PROSITE" id="PS51186">
    <property type="entry name" value="GNAT"/>
    <property type="match status" value="1"/>
</dbReference>
<dbReference type="PANTHER" id="PTHR43877:SF2">
    <property type="entry name" value="AMINOALKYLPHOSPHONATE N-ACETYLTRANSFERASE-RELATED"/>
    <property type="match status" value="1"/>
</dbReference>
<evidence type="ECO:0000256" key="1">
    <source>
        <dbReference type="ARBA" id="ARBA00022679"/>
    </source>
</evidence>
<reference evidence="4 5" key="1">
    <citation type="submission" date="2016-10" db="EMBL/GenBank/DDBJ databases">
        <authorList>
            <person name="de Groot N.N."/>
        </authorList>
    </citation>
    <scope>NUCLEOTIDE SEQUENCE [LARGE SCALE GENOMIC DNA]</scope>
    <source>
        <strain evidence="4 5">DSM 21633</strain>
    </source>
</reference>
<dbReference type="PANTHER" id="PTHR43877">
    <property type="entry name" value="AMINOALKYLPHOSPHONATE N-ACETYLTRANSFERASE-RELATED-RELATED"/>
    <property type="match status" value="1"/>
</dbReference>
<sequence>MIREGHFEDLDSIVVLVDKAKKKMLAEGNDQWDETYPTRKHYESDLHNGQLYVFEQNGEIFGAACISDEGHHEYDEISWKISKKPYLCMKRLAVDPDARKQGIGLAFYQYADALAKSRGIPSLRTDTNGSNKAALRLFEKAGYSYVTAERHGHYKEPFVYYEKNI</sequence>
<dbReference type="CDD" id="cd04301">
    <property type="entry name" value="NAT_SF"/>
    <property type="match status" value="1"/>
</dbReference>
<dbReference type="InterPro" id="IPR000182">
    <property type="entry name" value="GNAT_dom"/>
</dbReference>
<gene>
    <name evidence="4" type="ORF">SAMN05216362_15019</name>
</gene>
<organism evidence="4 5">
    <name type="scientific">Piscibacillus halophilus</name>
    <dbReference type="NCBI Taxonomy" id="571933"/>
    <lineage>
        <taxon>Bacteria</taxon>
        <taxon>Bacillati</taxon>
        <taxon>Bacillota</taxon>
        <taxon>Bacilli</taxon>
        <taxon>Bacillales</taxon>
        <taxon>Bacillaceae</taxon>
        <taxon>Piscibacillus</taxon>
    </lineage>
</organism>
<dbReference type="Proteomes" id="UP000199427">
    <property type="component" value="Unassembled WGS sequence"/>
</dbReference>
<proteinExistence type="predicted"/>
<evidence type="ECO:0000256" key="2">
    <source>
        <dbReference type="ARBA" id="ARBA00023315"/>
    </source>
</evidence>
<keyword evidence="1 4" id="KW-0808">Transferase</keyword>
<dbReference type="InterPro" id="IPR050832">
    <property type="entry name" value="Bact_Acetyltransf"/>
</dbReference>
<keyword evidence="5" id="KW-1185">Reference proteome</keyword>
<evidence type="ECO:0000313" key="4">
    <source>
        <dbReference type="EMBL" id="SER13795.1"/>
    </source>
</evidence>
<dbReference type="GO" id="GO:0016747">
    <property type="term" value="F:acyltransferase activity, transferring groups other than amino-acyl groups"/>
    <property type="evidence" value="ECO:0007669"/>
    <property type="project" value="InterPro"/>
</dbReference>
<accession>A0A1H9LRK2</accession>
<name>A0A1H9LRK2_9BACI</name>
<dbReference type="AlphaFoldDB" id="A0A1H9LRK2"/>
<keyword evidence="2" id="KW-0012">Acyltransferase</keyword>
<protein>
    <submittedName>
        <fullName evidence="4">Acetyltransferase (GNAT) family protein</fullName>
    </submittedName>
</protein>